<dbReference type="Pfam" id="PF04830">
    <property type="entry name" value="DUF637"/>
    <property type="match status" value="1"/>
</dbReference>
<evidence type="ECO:0000259" key="2">
    <source>
        <dbReference type="Pfam" id="PF04830"/>
    </source>
</evidence>
<dbReference type="PATRIC" id="fig|251707.3.peg.4133"/>
<feature type="compositionally biased region" description="Polar residues" evidence="1">
    <location>
        <begin position="905"/>
        <end position="917"/>
    </location>
</feature>
<feature type="region of interest" description="Disordered" evidence="1">
    <location>
        <begin position="20"/>
        <end position="39"/>
    </location>
</feature>
<feature type="compositionally biased region" description="Basic and acidic residues" evidence="1">
    <location>
        <begin position="87"/>
        <end position="105"/>
    </location>
</feature>
<reference evidence="3 4" key="1">
    <citation type="submission" date="2015-09" db="EMBL/GenBank/DDBJ databases">
        <title>Genome announcement of multiple Pseudomonas syringae strains.</title>
        <authorList>
            <person name="Thakur S."/>
            <person name="Wang P.W."/>
            <person name="Gong Y."/>
            <person name="Weir B.S."/>
            <person name="Guttman D.S."/>
        </authorList>
    </citation>
    <scope>NUCLEOTIDE SEQUENCE [LARGE SCALE GENOMIC DNA]</scope>
    <source>
        <strain evidence="3 4">ICMP3956</strain>
    </source>
</reference>
<dbReference type="Proteomes" id="UP000050562">
    <property type="component" value="Unassembled WGS sequence"/>
</dbReference>
<dbReference type="Pfam" id="PF13332">
    <property type="entry name" value="Fil_haemagg_2"/>
    <property type="match status" value="1"/>
</dbReference>
<dbReference type="RefSeq" id="WP_412778822.1">
    <property type="nucleotide sequence ID" value="NZ_LJRC01000176.1"/>
</dbReference>
<organism evidence="3 4">
    <name type="scientific">Pseudomonas syringae pv. primulae</name>
    <dbReference type="NCBI Taxonomy" id="251707"/>
    <lineage>
        <taxon>Bacteria</taxon>
        <taxon>Pseudomonadati</taxon>
        <taxon>Pseudomonadota</taxon>
        <taxon>Gammaproteobacteria</taxon>
        <taxon>Pseudomonadales</taxon>
        <taxon>Pseudomonadaceae</taxon>
        <taxon>Pseudomonas</taxon>
    </lineage>
</organism>
<accession>A0A0P9YKX5</accession>
<dbReference type="AlphaFoldDB" id="A0A0P9YKX5"/>
<dbReference type="GO" id="GO:0003824">
    <property type="term" value="F:catalytic activity"/>
    <property type="evidence" value="ECO:0007669"/>
    <property type="project" value="UniProtKB-ARBA"/>
</dbReference>
<feature type="compositionally biased region" description="Polar residues" evidence="1">
    <location>
        <begin position="26"/>
        <end position="39"/>
    </location>
</feature>
<protein>
    <submittedName>
        <fullName evidence="3">Putative Filamentous hemagglutinin, intein-containing</fullName>
    </submittedName>
</protein>
<gene>
    <name evidence="3" type="ORF">ALO52_04903</name>
</gene>
<dbReference type="InterPro" id="IPR025157">
    <property type="entry name" value="Hemagglutinin_rpt"/>
</dbReference>
<evidence type="ECO:0000256" key="1">
    <source>
        <dbReference type="SAM" id="MobiDB-lite"/>
    </source>
</evidence>
<feature type="region of interest" description="Disordered" evidence="1">
    <location>
        <begin position="902"/>
        <end position="931"/>
    </location>
</feature>
<proteinExistence type="predicted"/>
<sequence length="931" mass="96614">MLQAGRDISLVAGRDINVDSARTEEGQTNGVNHTDSSIKQLGSSVTAGRDLTAQAGRDISVIASNIDAKRDIAMAATENLTLSSAADEEHSYSKSKKVTEQEDHVSQVSSDLKAGGSVALQAGQNLAVISSRITAGKDASLVAGENLDILAAQDSDYSLYDMKKKGGFGASKTQRDEVTDVKNIGSEITAGGNLVLASGGDQKYQVAKLESGKDLTIQSGGSVTFEGVKDLHQESHEKSKGDLAWNSMSGKGNTDETLRQSELVAKGELAIRAVDGLKIDIKQIDQQSVSQTIDAMVKADPQLAWLKEADKRGDVDWRQVREIHESFKYSNSGLGVGAQMAIAIFMAAFVGPAVMGAMAGMGSVAASVGSVVATSAATNATVSVVNNRGNLGKVAQDVTSSSAMKGYVISGVTAGLTTAYFNEWTGTLTNSNTNKITTAPLNSWENVGRFGANQLLQNGTSTVLSKALGQGGSGKDALNTAFFNTLAAYSFSAVGDYSFGKYDDGSPQKVFAHALVGGLLAEASGGDFRTGAIAAGANELVVDQLSTLVNGNPDLLTAGSQMIGLLAAATQDNGDGKQLEKGTWVARNATQYNRGLHQQEAMALEKTRNENPDRALRFDAAACALVHCSASLPTSDERYPELKALETAGAAFTRELNELKATGRFEYGYLDSVDDFAARQDEFVTRSGAAISTGVNTFIGGSSALGAAAASPACLTGIGCLAPIGLSGLSALSFANAWDSAGTITAPYVSTEGERVISSFNPSNATPENSALSAAGTAAAMSVGEMLLLRGTGKLLLGEYGVGAKAGEKVYAYDGIVGAKATVQGPLVSKGADVTPEIIQKALQGDPAISGQNFVSLPAVQRYVDRLLKGDVAPPIKMDGDIIVDGNHRYIAAKILGRSPEVTPGTLSPSKAGQTKPVSDVKIDPVDWGNR</sequence>
<feature type="compositionally biased region" description="Basic and acidic residues" evidence="1">
    <location>
        <begin position="919"/>
        <end position="931"/>
    </location>
</feature>
<dbReference type="EMBL" id="LJRC01000176">
    <property type="protein sequence ID" value="KPY35012.1"/>
    <property type="molecule type" value="Genomic_DNA"/>
</dbReference>
<feature type="domain" description="DUF637" evidence="2">
    <location>
        <begin position="373"/>
        <end position="535"/>
    </location>
</feature>
<feature type="region of interest" description="Disordered" evidence="1">
    <location>
        <begin position="84"/>
        <end position="110"/>
    </location>
</feature>
<dbReference type="InterPro" id="IPR006915">
    <property type="entry name" value="DUF637_hemagglutn_put"/>
</dbReference>
<name>A0A0P9YKX5_9PSED</name>
<evidence type="ECO:0000313" key="3">
    <source>
        <dbReference type="EMBL" id="KPY35012.1"/>
    </source>
</evidence>
<evidence type="ECO:0000313" key="4">
    <source>
        <dbReference type="Proteomes" id="UP000050562"/>
    </source>
</evidence>
<comment type="caution">
    <text evidence="3">The sequence shown here is derived from an EMBL/GenBank/DDBJ whole genome shotgun (WGS) entry which is preliminary data.</text>
</comment>